<dbReference type="EMBL" id="SIJK02000076">
    <property type="protein sequence ID" value="MBP1468568.1"/>
    <property type="molecule type" value="Genomic_DNA"/>
</dbReference>
<evidence type="ECO:0000313" key="2">
    <source>
        <dbReference type="EMBL" id="MBP1468188.1"/>
    </source>
</evidence>
<keyword evidence="1" id="KW-0812">Transmembrane</keyword>
<accession>A0ABS4DGK9</accession>
<keyword evidence="4" id="KW-1185">Reference proteome</keyword>
<feature type="transmembrane region" description="Helical" evidence="1">
    <location>
        <begin position="21"/>
        <end position="40"/>
    </location>
</feature>
<dbReference type="Proteomes" id="UP001193081">
    <property type="component" value="Unassembled WGS sequence"/>
</dbReference>
<feature type="transmembrane region" description="Helical" evidence="1">
    <location>
        <begin position="88"/>
        <end position="109"/>
    </location>
</feature>
<feature type="transmembrane region" description="Helical" evidence="1">
    <location>
        <begin position="259"/>
        <end position="282"/>
    </location>
</feature>
<evidence type="ECO:0000256" key="1">
    <source>
        <dbReference type="SAM" id="Phobius"/>
    </source>
</evidence>
<gene>
    <name evidence="2" type="ORF">EYB53_020925</name>
    <name evidence="3" type="ORF">EYB53_022840</name>
</gene>
<organism evidence="3 4">
    <name type="scientific">Candidatus Chloroploca mongolica</name>
    <dbReference type="NCBI Taxonomy" id="2528176"/>
    <lineage>
        <taxon>Bacteria</taxon>
        <taxon>Bacillati</taxon>
        <taxon>Chloroflexota</taxon>
        <taxon>Chloroflexia</taxon>
        <taxon>Chloroflexales</taxon>
        <taxon>Chloroflexineae</taxon>
        <taxon>Oscillochloridaceae</taxon>
        <taxon>Candidatus Chloroploca</taxon>
    </lineage>
</organism>
<feature type="transmembrane region" description="Helical" evidence="1">
    <location>
        <begin position="46"/>
        <end position="67"/>
    </location>
</feature>
<feature type="transmembrane region" description="Helical" evidence="1">
    <location>
        <begin position="115"/>
        <end position="136"/>
    </location>
</feature>
<proteinExistence type="predicted"/>
<dbReference type="RefSeq" id="WP_135480695.1">
    <property type="nucleotide sequence ID" value="NZ_SIJK02000059.1"/>
</dbReference>
<protein>
    <submittedName>
        <fullName evidence="3">Uncharacterized protein</fullName>
    </submittedName>
</protein>
<sequence length="286" mass="31274">MQTSGELPLPRGRRPPRHTTYELEIAVIGVGAVTACYVWAMQRLDTAPGAFFGHSLGVIGFLLMLATETLYSLRKRARGRTYGRLSTWLQWHIVMGIVGSYMVVLHTAWRFNGLAGVVTLLTVVVVLSGFVGRYVYTAIPRSVDGAELSLADLTARLTASATRLETLARPGSALRNLPSADLLTTPPPVPGGPLTALLARPLLAWRDRAEQQRLLATLGIIDQATVVEIRHTLAERQRLLRQIQSLAVARRLLALWHTIHIPLGVALFALACVHIGAALYYATLLH</sequence>
<name>A0ABS4DGK9_9CHLR</name>
<dbReference type="EMBL" id="SIJK02000059">
    <property type="protein sequence ID" value="MBP1468188.1"/>
    <property type="molecule type" value="Genomic_DNA"/>
</dbReference>
<keyword evidence="1" id="KW-0472">Membrane</keyword>
<comment type="caution">
    <text evidence="3">The sequence shown here is derived from an EMBL/GenBank/DDBJ whole genome shotgun (WGS) entry which is preliminary data.</text>
</comment>
<reference evidence="3 4" key="1">
    <citation type="submission" date="2021-03" db="EMBL/GenBank/DDBJ databases">
        <authorList>
            <person name="Grouzdev D.S."/>
        </authorList>
    </citation>
    <scope>NUCLEOTIDE SEQUENCE [LARGE SCALE GENOMIC DNA]</scope>
    <source>
        <strain evidence="3 4">M50-1</strain>
    </source>
</reference>
<evidence type="ECO:0000313" key="3">
    <source>
        <dbReference type="EMBL" id="MBP1468568.1"/>
    </source>
</evidence>
<keyword evidence="1" id="KW-1133">Transmembrane helix</keyword>
<evidence type="ECO:0000313" key="4">
    <source>
        <dbReference type="Proteomes" id="UP001193081"/>
    </source>
</evidence>